<reference evidence="1 2" key="1">
    <citation type="submission" date="2017-05" db="EMBL/GenBank/DDBJ databases">
        <title>Comparative genomics and methylome analysis of the gut commensal Bifidobacterium breve.</title>
        <authorList>
            <person name="Bottacini F."/>
            <person name="Morrissey R."/>
            <person name="Roberts R.J."/>
            <person name="James K."/>
            <person name="van Breen J."/>
            <person name="Egan M."/>
            <person name="Lambert J."/>
            <person name="van Limpt K."/>
            <person name="Stanton C."/>
            <person name="Knol J."/>
            <person name="O' Connell Motherway M."/>
            <person name="van Sinderen D."/>
        </authorList>
    </citation>
    <scope>NUCLEOTIDE SEQUENCE [LARGE SCALE GENOMIC DNA]</scope>
    <source>
        <strain evidence="1 2">215W447a</strain>
    </source>
</reference>
<proteinExistence type="predicted"/>
<evidence type="ECO:0000313" key="2">
    <source>
        <dbReference type="Proteomes" id="UP000232491"/>
    </source>
</evidence>
<evidence type="ECO:0000313" key="1">
    <source>
        <dbReference type="EMBL" id="AUE03221.1"/>
    </source>
</evidence>
<gene>
    <name evidence="1" type="ORF">BB215W447A_1205</name>
</gene>
<dbReference type="AlphaFoldDB" id="A0A2K9BEH5"/>
<dbReference type="EMBL" id="CP021558">
    <property type="protein sequence ID" value="AUE03221.1"/>
    <property type="molecule type" value="Genomic_DNA"/>
</dbReference>
<dbReference type="RefSeq" id="WP_232782340.1">
    <property type="nucleotide sequence ID" value="NZ_CP021389.1"/>
</dbReference>
<accession>A0A2K9BEH5</accession>
<dbReference type="InterPro" id="IPR021027">
    <property type="entry name" value="Transposase_put_HTH"/>
</dbReference>
<sequence length="109" mass="12732">MSKSRNVKRAYRYRFYPTPEQESLLRRTLGCVRLVYNKALAVRSEAWTAERRSVSYKDTSAMLSQWKKSSELAFLKEVSSVPLQQALRHLQQAYANFFNQTGGYPTFKI</sequence>
<dbReference type="Pfam" id="PF12323">
    <property type="entry name" value="HTH_OrfB_IS605"/>
    <property type="match status" value="1"/>
</dbReference>
<dbReference type="Proteomes" id="UP000232491">
    <property type="component" value="Chromosome"/>
</dbReference>
<protein>
    <submittedName>
        <fullName evidence="1">Transposase</fullName>
    </submittedName>
</protein>
<name>A0A2K9BEH5_BIFBR</name>
<organism evidence="1 2">
    <name type="scientific">Bifidobacterium breve</name>
    <dbReference type="NCBI Taxonomy" id="1685"/>
    <lineage>
        <taxon>Bacteria</taxon>
        <taxon>Bacillati</taxon>
        <taxon>Actinomycetota</taxon>
        <taxon>Actinomycetes</taxon>
        <taxon>Bifidobacteriales</taxon>
        <taxon>Bifidobacteriaceae</taxon>
        <taxon>Bifidobacterium</taxon>
    </lineage>
</organism>